<evidence type="ECO:0000313" key="1">
    <source>
        <dbReference type="EMBL" id="KAJ7671090.1"/>
    </source>
</evidence>
<dbReference type="EMBL" id="JARKIE010000176">
    <property type="protein sequence ID" value="KAJ7671090.1"/>
    <property type="molecule type" value="Genomic_DNA"/>
</dbReference>
<reference evidence="1" key="1">
    <citation type="submission" date="2023-03" db="EMBL/GenBank/DDBJ databases">
        <title>Massive genome expansion in bonnet fungi (Mycena s.s.) driven by repeated elements and novel gene families across ecological guilds.</title>
        <authorList>
            <consortium name="Lawrence Berkeley National Laboratory"/>
            <person name="Harder C.B."/>
            <person name="Miyauchi S."/>
            <person name="Viragh M."/>
            <person name="Kuo A."/>
            <person name="Thoen E."/>
            <person name="Andreopoulos B."/>
            <person name="Lu D."/>
            <person name="Skrede I."/>
            <person name="Drula E."/>
            <person name="Henrissat B."/>
            <person name="Morin E."/>
            <person name="Kohler A."/>
            <person name="Barry K."/>
            <person name="LaButti K."/>
            <person name="Morin E."/>
            <person name="Salamov A."/>
            <person name="Lipzen A."/>
            <person name="Mereny Z."/>
            <person name="Hegedus B."/>
            <person name="Baldrian P."/>
            <person name="Stursova M."/>
            <person name="Weitz H."/>
            <person name="Taylor A."/>
            <person name="Grigoriev I.V."/>
            <person name="Nagy L.G."/>
            <person name="Martin F."/>
            <person name="Kauserud H."/>
        </authorList>
    </citation>
    <scope>NUCLEOTIDE SEQUENCE</scope>
    <source>
        <strain evidence="1">CBHHK067</strain>
    </source>
</reference>
<sequence length="470" mass="53363">MRLHAASFSYVRLPMCTPGPVASLIYFTIRLHAVDTVRLLVGYPSATTAINDDQPLRNLVKSWEVPHFNLILSRFSLRFLSPFWIPNWLRSAYVRLRRSTCVYVGVECDGRRNKILIGRDTADANVYREIDTPLFSLNQFSKMRARRIAQWSLSLSHTRSRILQSQPKKTCISSEMVNFRRRSEGHIRGEQHVLFEVQLVGVQTSNVFCSVAGYRRNCRAETASTSASMRAGSASMRVSVASMHVNPASMRVIDVITGVLYVLGGTLKWRRGNQYVQSIPPRSKLPEPALRDELPIRLLTARRQGSGFGDSVDGMRVLGPRVYHPDRISPPGPVTAGNSDESNMFRYKLAGCNIRRSNRCALHWKNDELKIAVKQGESEMNSGVWMMALIKMIGDIPSHWNQGDRDKSKEELQITHFNSLRWKWMGHRCDSALQWILIWVSIIQCAPNYEGSLTENPDVDIAEATCDRLK</sequence>
<evidence type="ECO:0000313" key="2">
    <source>
        <dbReference type="Proteomes" id="UP001221757"/>
    </source>
</evidence>
<dbReference type="Proteomes" id="UP001221757">
    <property type="component" value="Unassembled WGS sequence"/>
</dbReference>
<accession>A0AAD7CZK2</accession>
<protein>
    <submittedName>
        <fullName evidence="1">Uncharacterized protein</fullName>
    </submittedName>
</protein>
<name>A0AAD7CZK2_MYCRO</name>
<gene>
    <name evidence="1" type="ORF">B0H17DRAFT_1245231</name>
</gene>
<proteinExistence type="predicted"/>
<keyword evidence="2" id="KW-1185">Reference proteome</keyword>
<organism evidence="1 2">
    <name type="scientific">Mycena rosella</name>
    <name type="common">Pink bonnet</name>
    <name type="synonym">Agaricus rosellus</name>
    <dbReference type="NCBI Taxonomy" id="1033263"/>
    <lineage>
        <taxon>Eukaryota</taxon>
        <taxon>Fungi</taxon>
        <taxon>Dikarya</taxon>
        <taxon>Basidiomycota</taxon>
        <taxon>Agaricomycotina</taxon>
        <taxon>Agaricomycetes</taxon>
        <taxon>Agaricomycetidae</taxon>
        <taxon>Agaricales</taxon>
        <taxon>Marasmiineae</taxon>
        <taxon>Mycenaceae</taxon>
        <taxon>Mycena</taxon>
    </lineage>
</organism>
<dbReference type="AlphaFoldDB" id="A0AAD7CZK2"/>
<comment type="caution">
    <text evidence="1">The sequence shown here is derived from an EMBL/GenBank/DDBJ whole genome shotgun (WGS) entry which is preliminary data.</text>
</comment>